<evidence type="ECO:0000313" key="3">
    <source>
        <dbReference type="Proteomes" id="UP000199159"/>
    </source>
</evidence>
<sequence>MKLGGLSGRFFLISEWISRFAYVNFLWIVFSLAGLVAFGIMPATVALFSVTRKWVMGRTDFPIFQTFAKTFRKEFIKSNMLGLILFSFGYMLYVDLAYIPTEGILLTLLRFSVLAIGFFFIIIVLYIFPVYVHYEWKTLSYIKYALILGASYPHFTFGMMIAMFILYLMLSILPGIIPFFSVSLLAYLMMYISYQVFSKAESYDGYEEKEESFS</sequence>
<dbReference type="Pfam" id="PF04854">
    <property type="entry name" value="DUF624"/>
    <property type="match status" value="1"/>
</dbReference>
<keyword evidence="1" id="KW-0812">Transmembrane</keyword>
<dbReference type="InterPro" id="IPR006938">
    <property type="entry name" value="DUF624"/>
</dbReference>
<accession>A0A1H0PQT8</accession>
<organism evidence="2 3">
    <name type="scientific">Litchfieldia salsa</name>
    <dbReference type="NCBI Taxonomy" id="930152"/>
    <lineage>
        <taxon>Bacteria</taxon>
        <taxon>Bacillati</taxon>
        <taxon>Bacillota</taxon>
        <taxon>Bacilli</taxon>
        <taxon>Bacillales</taxon>
        <taxon>Bacillaceae</taxon>
        <taxon>Litchfieldia</taxon>
    </lineage>
</organism>
<keyword evidence="3" id="KW-1185">Reference proteome</keyword>
<feature type="transmembrane region" description="Helical" evidence="1">
    <location>
        <begin position="20"/>
        <end position="48"/>
    </location>
</feature>
<reference evidence="3" key="1">
    <citation type="submission" date="2016-10" db="EMBL/GenBank/DDBJ databases">
        <authorList>
            <person name="Varghese N."/>
            <person name="Submissions S."/>
        </authorList>
    </citation>
    <scope>NUCLEOTIDE SEQUENCE [LARGE SCALE GENOMIC DNA]</scope>
    <source>
        <strain evidence="3">IBRC-M10078</strain>
    </source>
</reference>
<name>A0A1H0PQT8_9BACI</name>
<feature type="transmembrane region" description="Helical" evidence="1">
    <location>
        <begin position="176"/>
        <end position="194"/>
    </location>
</feature>
<feature type="transmembrane region" description="Helical" evidence="1">
    <location>
        <begin position="144"/>
        <end position="170"/>
    </location>
</feature>
<feature type="transmembrane region" description="Helical" evidence="1">
    <location>
        <begin position="111"/>
        <end position="132"/>
    </location>
</feature>
<evidence type="ECO:0000256" key="1">
    <source>
        <dbReference type="SAM" id="Phobius"/>
    </source>
</evidence>
<evidence type="ECO:0000313" key="2">
    <source>
        <dbReference type="EMBL" id="SDP07531.1"/>
    </source>
</evidence>
<dbReference type="OrthoDB" id="2182676at2"/>
<protein>
    <submittedName>
        <fullName evidence="2">Uncharacterized membrane protein YesL</fullName>
    </submittedName>
</protein>
<dbReference type="RefSeq" id="WP_090849469.1">
    <property type="nucleotide sequence ID" value="NZ_FNJU01000001.1"/>
</dbReference>
<feature type="transmembrane region" description="Helical" evidence="1">
    <location>
        <begin position="80"/>
        <end position="99"/>
    </location>
</feature>
<gene>
    <name evidence="2" type="ORF">SAMN05216565_101432</name>
</gene>
<dbReference type="EMBL" id="FNJU01000001">
    <property type="protein sequence ID" value="SDP07531.1"/>
    <property type="molecule type" value="Genomic_DNA"/>
</dbReference>
<keyword evidence="1" id="KW-0472">Membrane</keyword>
<dbReference type="AlphaFoldDB" id="A0A1H0PQT8"/>
<dbReference type="STRING" id="930152.SAMN05216565_101432"/>
<keyword evidence="1" id="KW-1133">Transmembrane helix</keyword>
<proteinExistence type="predicted"/>
<dbReference type="Proteomes" id="UP000199159">
    <property type="component" value="Unassembled WGS sequence"/>
</dbReference>